<organism evidence="1 2">
    <name type="scientific">Smallanthus sonchifolius</name>
    <dbReference type="NCBI Taxonomy" id="185202"/>
    <lineage>
        <taxon>Eukaryota</taxon>
        <taxon>Viridiplantae</taxon>
        <taxon>Streptophyta</taxon>
        <taxon>Embryophyta</taxon>
        <taxon>Tracheophyta</taxon>
        <taxon>Spermatophyta</taxon>
        <taxon>Magnoliopsida</taxon>
        <taxon>eudicotyledons</taxon>
        <taxon>Gunneridae</taxon>
        <taxon>Pentapetalae</taxon>
        <taxon>asterids</taxon>
        <taxon>campanulids</taxon>
        <taxon>Asterales</taxon>
        <taxon>Asteraceae</taxon>
        <taxon>Asteroideae</taxon>
        <taxon>Heliantheae alliance</taxon>
        <taxon>Millerieae</taxon>
        <taxon>Smallanthus</taxon>
    </lineage>
</organism>
<protein>
    <submittedName>
        <fullName evidence="1">Uncharacterized protein</fullName>
    </submittedName>
</protein>
<dbReference type="Proteomes" id="UP001056120">
    <property type="component" value="Linkage Group LG18"/>
</dbReference>
<sequence length="92" mass="10311">MGYWFSMVHQKIKKMALKLSRAVEVVASFAQKVVKAAISIVDRVVDLLGNWFSWAYQEIPEIPGKVSRALDTALEEVASFAKNVFKAVRVVV</sequence>
<gene>
    <name evidence="1" type="ORF">L1987_54403</name>
</gene>
<reference evidence="2" key="1">
    <citation type="journal article" date="2022" name="Mol. Ecol. Resour.">
        <title>The genomes of chicory, endive, great burdock and yacon provide insights into Asteraceae palaeo-polyploidization history and plant inulin production.</title>
        <authorList>
            <person name="Fan W."/>
            <person name="Wang S."/>
            <person name="Wang H."/>
            <person name="Wang A."/>
            <person name="Jiang F."/>
            <person name="Liu H."/>
            <person name="Zhao H."/>
            <person name="Xu D."/>
            <person name="Zhang Y."/>
        </authorList>
    </citation>
    <scope>NUCLEOTIDE SEQUENCE [LARGE SCALE GENOMIC DNA]</scope>
    <source>
        <strain evidence="2">cv. Yunnan</strain>
    </source>
</reference>
<dbReference type="EMBL" id="CM042035">
    <property type="protein sequence ID" value="KAI3754616.1"/>
    <property type="molecule type" value="Genomic_DNA"/>
</dbReference>
<name>A0ACB9E837_9ASTR</name>
<evidence type="ECO:0000313" key="2">
    <source>
        <dbReference type="Proteomes" id="UP001056120"/>
    </source>
</evidence>
<reference evidence="1 2" key="2">
    <citation type="journal article" date="2022" name="Mol. Ecol. Resour.">
        <title>The genomes of chicory, endive, great burdock and yacon provide insights into Asteraceae paleo-polyploidization history and plant inulin production.</title>
        <authorList>
            <person name="Fan W."/>
            <person name="Wang S."/>
            <person name="Wang H."/>
            <person name="Wang A."/>
            <person name="Jiang F."/>
            <person name="Liu H."/>
            <person name="Zhao H."/>
            <person name="Xu D."/>
            <person name="Zhang Y."/>
        </authorList>
    </citation>
    <scope>NUCLEOTIDE SEQUENCE [LARGE SCALE GENOMIC DNA]</scope>
    <source>
        <strain evidence="2">cv. Yunnan</strain>
        <tissue evidence="1">Leaves</tissue>
    </source>
</reference>
<accession>A0ACB9E837</accession>
<proteinExistence type="predicted"/>
<keyword evidence="2" id="KW-1185">Reference proteome</keyword>
<comment type="caution">
    <text evidence="1">The sequence shown here is derived from an EMBL/GenBank/DDBJ whole genome shotgun (WGS) entry which is preliminary data.</text>
</comment>
<evidence type="ECO:0000313" key="1">
    <source>
        <dbReference type="EMBL" id="KAI3754616.1"/>
    </source>
</evidence>